<feature type="compositionally biased region" description="Polar residues" evidence="1">
    <location>
        <begin position="104"/>
        <end position="115"/>
    </location>
</feature>
<feature type="compositionally biased region" description="Basic and acidic residues" evidence="1">
    <location>
        <begin position="61"/>
        <end position="79"/>
    </location>
</feature>
<accession>A0ABU7BLJ5</accession>
<feature type="region of interest" description="Disordered" evidence="1">
    <location>
        <begin position="104"/>
        <end position="165"/>
    </location>
</feature>
<sequence>VKGHLDYMRQMDTILVAVGVPTKEVPGASFLLPQSVKATEKTVDNLDQAGKEQQVSMKQNPAEKDKICSQDSRDWREAAETEDMGDGWDIPDITDLLDSLNETETNNHVSTLNKVSTNNEEETTDNTTSSDFTAQNNSLEEAELDDEHISWSWDDAHWTTERSPK</sequence>
<evidence type="ECO:0000313" key="3">
    <source>
        <dbReference type="Proteomes" id="UP001345963"/>
    </source>
</evidence>
<proteinExistence type="predicted"/>
<feature type="region of interest" description="Disordered" evidence="1">
    <location>
        <begin position="47"/>
        <end position="90"/>
    </location>
</feature>
<dbReference type="EMBL" id="JAHUTI010059947">
    <property type="protein sequence ID" value="MED6251526.1"/>
    <property type="molecule type" value="Genomic_DNA"/>
</dbReference>
<gene>
    <name evidence="2" type="ORF">ATANTOWER_032246</name>
</gene>
<reference evidence="2 3" key="1">
    <citation type="submission" date="2021-07" db="EMBL/GenBank/DDBJ databases">
        <authorList>
            <person name="Palmer J.M."/>
        </authorList>
    </citation>
    <scope>NUCLEOTIDE SEQUENCE [LARGE SCALE GENOMIC DNA]</scope>
    <source>
        <strain evidence="2 3">AT_MEX2019</strain>
        <tissue evidence="2">Muscle</tissue>
    </source>
</reference>
<feature type="compositionally biased region" description="Basic and acidic residues" evidence="1">
    <location>
        <begin position="154"/>
        <end position="165"/>
    </location>
</feature>
<feature type="non-terminal residue" evidence="2">
    <location>
        <position position="1"/>
    </location>
</feature>
<protein>
    <submittedName>
        <fullName evidence="2">Uncharacterized protein</fullName>
    </submittedName>
</protein>
<evidence type="ECO:0000313" key="2">
    <source>
        <dbReference type="EMBL" id="MED6251526.1"/>
    </source>
</evidence>
<comment type="caution">
    <text evidence="2">The sequence shown here is derived from an EMBL/GenBank/DDBJ whole genome shotgun (WGS) entry which is preliminary data.</text>
</comment>
<name>A0ABU7BLJ5_9TELE</name>
<keyword evidence="3" id="KW-1185">Reference proteome</keyword>
<dbReference type="Proteomes" id="UP001345963">
    <property type="component" value="Unassembled WGS sequence"/>
</dbReference>
<organism evidence="2 3">
    <name type="scientific">Ataeniobius toweri</name>
    <dbReference type="NCBI Taxonomy" id="208326"/>
    <lineage>
        <taxon>Eukaryota</taxon>
        <taxon>Metazoa</taxon>
        <taxon>Chordata</taxon>
        <taxon>Craniata</taxon>
        <taxon>Vertebrata</taxon>
        <taxon>Euteleostomi</taxon>
        <taxon>Actinopterygii</taxon>
        <taxon>Neopterygii</taxon>
        <taxon>Teleostei</taxon>
        <taxon>Neoteleostei</taxon>
        <taxon>Acanthomorphata</taxon>
        <taxon>Ovalentaria</taxon>
        <taxon>Atherinomorphae</taxon>
        <taxon>Cyprinodontiformes</taxon>
        <taxon>Goodeidae</taxon>
        <taxon>Ataeniobius</taxon>
    </lineage>
</organism>
<evidence type="ECO:0000256" key="1">
    <source>
        <dbReference type="SAM" id="MobiDB-lite"/>
    </source>
</evidence>